<dbReference type="AlphaFoldDB" id="A0A0B2VWT4"/>
<dbReference type="InterPro" id="IPR027417">
    <property type="entry name" value="P-loop_NTPase"/>
</dbReference>
<dbReference type="InterPro" id="IPR050304">
    <property type="entry name" value="MT-severing_AAA_ATPase"/>
</dbReference>
<sequence>MNFRLWSANRSAPSVTSCSPALEAAKRKDEELDPFRESRKLAIERTIVSDFSVLPKLEDLVGLAEAKQALREALSDPLTYPEWFKSSDLKPWRCVLLYGPPGTG</sequence>
<dbReference type="GO" id="GO:0051301">
    <property type="term" value="P:cell division"/>
    <property type="evidence" value="ECO:0007669"/>
    <property type="project" value="UniProtKB-KW"/>
</dbReference>
<dbReference type="EMBL" id="JPKZ01000789">
    <property type="protein sequence ID" value="KHN85425.1"/>
    <property type="molecule type" value="Genomic_DNA"/>
</dbReference>
<proteinExistence type="predicted"/>
<organism evidence="1 2">
    <name type="scientific">Toxocara canis</name>
    <name type="common">Canine roundworm</name>
    <dbReference type="NCBI Taxonomy" id="6265"/>
    <lineage>
        <taxon>Eukaryota</taxon>
        <taxon>Metazoa</taxon>
        <taxon>Ecdysozoa</taxon>
        <taxon>Nematoda</taxon>
        <taxon>Chromadorea</taxon>
        <taxon>Rhabditida</taxon>
        <taxon>Spirurina</taxon>
        <taxon>Ascaridomorpha</taxon>
        <taxon>Ascaridoidea</taxon>
        <taxon>Toxocaridae</taxon>
        <taxon>Toxocara</taxon>
    </lineage>
</organism>
<name>A0A0B2VWT4_TOXCA</name>
<dbReference type="PANTHER" id="PTHR23074">
    <property type="entry name" value="AAA DOMAIN-CONTAINING"/>
    <property type="match status" value="1"/>
</dbReference>
<dbReference type="SUPFAM" id="SSF52540">
    <property type="entry name" value="P-loop containing nucleoside triphosphate hydrolases"/>
    <property type="match status" value="1"/>
</dbReference>
<dbReference type="GO" id="GO:0016887">
    <property type="term" value="F:ATP hydrolysis activity"/>
    <property type="evidence" value="ECO:0007669"/>
    <property type="project" value="TreeGrafter"/>
</dbReference>
<keyword evidence="1" id="KW-0132">Cell division</keyword>
<keyword evidence="1" id="KW-0131">Cell cycle</keyword>
<dbReference type="STRING" id="6265.A0A0B2VWT4"/>
<dbReference type="Gene3D" id="3.40.50.300">
    <property type="entry name" value="P-loop containing nucleotide triphosphate hydrolases"/>
    <property type="match status" value="1"/>
</dbReference>
<gene>
    <name evidence="1" type="ORF">Tcan_17591</name>
</gene>
<accession>A0A0B2VWT4</accession>
<dbReference type="OrthoDB" id="5334845at2759"/>
<protein>
    <submittedName>
        <fullName evidence="1">Cell division cycle protein-like protein</fullName>
    </submittedName>
</protein>
<reference evidence="1 2" key="1">
    <citation type="submission" date="2014-11" db="EMBL/GenBank/DDBJ databases">
        <title>Genetic blueprint of the zoonotic pathogen Toxocara canis.</title>
        <authorList>
            <person name="Zhu X.-Q."/>
            <person name="Korhonen P.K."/>
            <person name="Cai H."/>
            <person name="Young N.D."/>
            <person name="Nejsum P."/>
            <person name="von Samson-Himmelstjerna G."/>
            <person name="Boag P.R."/>
            <person name="Tan P."/>
            <person name="Li Q."/>
            <person name="Min J."/>
            <person name="Yang Y."/>
            <person name="Wang X."/>
            <person name="Fang X."/>
            <person name="Hall R.S."/>
            <person name="Hofmann A."/>
            <person name="Sternberg P.W."/>
            <person name="Jex A.R."/>
            <person name="Gasser R.B."/>
        </authorList>
    </citation>
    <scope>NUCLEOTIDE SEQUENCE [LARGE SCALE GENOMIC DNA]</scope>
    <source>
        <strain evidence="1">PN_DK_2014</strain>
    </source>
</reference>
<evidence type="ECO:0000313" key="2">
    <source>
        <dbReference type="Proteomes" id="UP000031036"/>
    </source>
</evidence>
<dbReference type="Proteomes" id="UP000031036">
    <property type="component" value="Unassembled WGS sequence"/>
</dbReference>
<dbReference type="PANTHER" id="PTHR23074:SF83">
    <property type="entry name" value="VACUOLAR PROTEIN SORTING-ASSOCIATED PROTEIN 4A"/>
    <property type="match status" value="1"/>
</dbReference>
<evidence type="ECO:0000313" key="1">
    <source>
        <dbReference type="EMBL" id="KHN85425.1"/>
    </source>
</evidence>
<keyword evidence="2" id="KW-1185">Reference proteome</keyword>
<comment type="caution">
    <text evidence="1">The sequence shown here is derived from an EMBL/GenBank/DDBJ whole genome shotgun (WGS) entry which is preliminary data.</text>
</comment>